<evidence type="ECO:0000256" key="1">
    <source>
        <dbReference type="SAM" id="Phobius"/>
    </source>
</evidence>
<sequence>MYELTKVLGFSGPMAPLIQSTHLGPCGFPAEPPSRGRLGAKGYENYRDSISLRNSQVARLKMEGSYKQTTTVLQLAEHQGHVNLGQDVLLMGYIETRTEDGGLRLRASTGLALFAALALPLVSVTVRALFRTE</sequence>
<keyword evidence="3" id="KW-1185">Reference proteome</keyword>
<name>G2WSM1_VERDV</name>
<dbReference type="EMBL" id="DS572696">
    <property type="protein sequence ID" value="EGY17935.1"/>
    <property type="molecule type" value="Genomic_DNA"/>
</dbReference>
<keyword evidence="1" id="KW-0812">Transmembrane</keyword>
<gene>
    <name evidence="2" type="ORF">VDAG_01617</name>
</gene>
<dbReference type="InParanoid" id="G2WSM1"/>
<protein>
    <submittedName>
        <fullName evidence="2">Uncharacterized protein</fullName>
    </submittedName>
</protein>
<proteinExistence type="predicted"/>
<keyword evidence="1" id="KW-1133">Transmembrane helix</keyword>
<dbReference type="Proteomes" id="UP000001611">
    <property type="component" value="Chromosome 1"/>
</dbReference>
<dbReference type="GeneID" id="20703080"/>
<reference evidence="2 3" key="1">
    <citation type="submission" date="2008-03" db="EMBL/GenBank/DDBJ databases">
        <title>The Genome Sequence of Verticillium dahliae VdLs.17.</title>
        <authorList>
            <consortium name="The Broad Institute Genome Sequencing Platform"/>
            <person name="Ma L.-J.J."/>
            <person name="Klosterman S.J."/>
            <person name="Subbarao K."/>
            <person name="Dobinson K."/>
            <person name="Veronese P."/>
            <person name="Kang S."/>
            <person name="Gold S.E."/>
            <person name="Young S."/>
            <person name="Jaffe D."/>
            <person name="Gnerre S."/>
            <person name="Berlin A."/>
            <person name="Heiman D."/>
            <person name="Hepburn T."/>
            <person name="Sykes S."/>
            <person name="Alvarado L."/>
            <person name="Kodira C.D."/>
            <person name="Lander E."/>
            <person name="Galagan J."/>
            <person name="Nusbaum C."/>
            <person name="Birren B."/>
        </authorList>
    </citation>
    <scope>NUCLEOTIDE SEQUENCE [LARGE SCALE GENOMIC DNA]</scope>
    <source>
        <strain evidence="3">VdLs.17 / ATCC MYA-4575 / FGSC 10137</strain>
    </source>
</reference>
<evidence type="ECO:0000313" key="3">
    <source>
        <dbReference type="Proteomes" id="UP000001611"/>
    </source>
</evidence>
<dbReference type="HOGENOM" id="CLU_1908295_0_0_1"/>
<feature type="transmembrane region" description="Helical" evidence="1">
    <location>
        <begin position="111"/>
        <end position="130"/>
    </location>
</feature>
<dbReference type="AlphaFoldDB" id="G2WSM1"/>
<dbReference type="RefSeq" id="XP_009648798.1">
    <property type="nucleotide sequence ID" value="XM_009650503.1"/>
</dbReference>
<organism evidence="2 3">
    <name type="scientific">Verticillium dahliae (strain VdLs.17 / ATCC MYA-4575 / FGSC 10137)</name>
    <name type="common">Verticillium wilt</name>
    <dbReference type="NCBI Taxonomy" id="498257"/>
    <lineage>
        <taxon>Eukaryota</taxon>
        <taxon>Fungi</taxon>
        <taxon>Dikarya</taxon>
        <taxon>Ascomycota</taxon>
        <taxon>Pezizomycotina</taxon>
        <taxon>Sordariomycetes</taxon>
        <taxon>Hypocreomycetidae</taxon>
        <taxon>Glomerellales</taxon>
        <taxon>Plectosphaerellaceae</taxon>
        <taxon>Verticillium</taxon>
    </lineage>
</organism>
<accession>G2WSM1</accession>
<evidence type="ECO:0000313" key="2">
    <source>
        <dbReference type="EMBL" id="EGY17935.1"/>
    </source>
</evidence>
<keyword evidence="1" id="KW-0472">Membrane</keyword>
<dbReference type="KEGG" id="vda:VDAG_01617"/>